<evidence type="ECO:0000313" key="1">
    <source>
        <dbReference type="EMBL" id="KAK6348476.1"/>
    </source>
</evidence>
<comment type="caution">
    <text evidence="1">The sequence shown here is derived from an EMBL/GenBank/DDBJ whole genome shotgun (WGS) entry which is preliminary data.</text>
</comment>
<dbReference type="EMBL" id="JAVHNR010000003">
    <property type="protein sequence ID" value="KAK6348476.1"/>
    <property type="molecule type" value="Genomic_DNA"/>
</dbReference>
<dbReference type="AlphaFoldDB" id="A0AAN8REU7"/>
<keyword evidence="2" id="KW-1185">Reference proteome</keyword>
<evidence type="ECO:0000313" key="2">
    <source>
        <dbReference type="Proteomes" id="UP001313282"/>
    </source>
</evidence>
<proteinExistence type="predicted"/>
<dbReference type="Proteomes" id="UP001313282">
    <property type="component" value="Unassembled WGS sequence"/>
</dbReference>
<sequence length="85" mass="9754">MAHQLRQRLVEYPLRSNWTWYVSSKFIADVRRNWAAAEQTFDGQGMANPIPESQQTINAGEMWVIEVDGLGGGHRIRNQKTLVVQ</sequence>
<organism evidence="1 2">
    <name type="scientific">Orbilia javanica</name>
    <dbReference type="NCBI Taxonomy" id="47235"/>
    <lineage>
        <taxon>Eukaryota</taxon>
        <taxon>Fungi</taxon>
        <taxon>Dikarya</taxon>
        <taxon>Ascomycota</taxon>
        <taxon>Pezizomycotina</taxon>
        <taxon>Orbiliomycetes</taxon>
        <taxon>Orbiliales</taxon>
        <taxon>Orbiliaceae</taxon>
        <taxon>Orbilia</taxon>
    </lineage>
</organism>
<protein>
    <submittedName>
        <fullName evidence="1">Uncharacterized protein</fullName>
    </submittedName>
</protein>
<name>A0AAN8REU7_9PEZI</name>
<accession>A0AAN8REU7</accession>
<reference evidence="1 2" key="1">
    <citation type="submission" date="2019-10" db="EMBL/GenBank/DDBJ databases">
        <authorList>
            <person name="Palmer J.M."/>
        </authorList>
    </citation>
    <scope>NUCLEOTIDE SEQUENCE [LARGE SCALE GENOMIC DNA]</scope>
    <source>
        <strain evidence="1 2">TWF718</strain>
    </source>
</reference>
<gene>
    <name evidence="1" type="ORF">TWF718_006269</name>
</gene>